<reference evidence="11" key="1">
    <citation type="submission" date="2023-06" db="EMBL/GenBank/DDBJ databases">
        <title>Conoideocrella luteorostrata (Hypocreales: Clavicipitaceae), a potential biocontrol fungus for elongate hemlock scale in United States Christmas tree production areas.</title>
        <authorList>
            <person name="Barrett H."/>
            <person name="Lovett B."/>
            <person name="Macias A.M."/>
            <person name="Stajich J.E."/>
            <person name="Kasson M.T."/>
        </authorList>
    </citation>
    <scope>NUCLEOTIDE SEQUENCE</scope>
    <source>
        <strain evidence="11">ARSEF 14590</strain>
    </source>
</reference>
<evidence type="ECO:0000256" key="4">
    <source>
        <dbReference type="ARBA" id="ARBA00022857"/>
    </source>
</evidence>
<dbReference type="Pfam" id="PF13602">
    <property type="entry name" value="ADH_zinc_N_2"/>
    <property type="match status" value="1"/>
</dbReference>
<dbReference type="InterPro" id="IPR009081">
    <property type="entry name" value="PP-bd_ACP"/>
</dbReference>
<dbReference type="GO" id="GO:0004312">
    <property type="term" value="F:fatty acid synthase activity"/>
    <property type="evidence" value="ECO:0007669"/>
    <property type="project" value="TreeGrafter"/>
</dbReference>
<dbReference type="InterPro" id="IPR013968">
    <property type="entry name" value="PKS_KR"/>
</dbReference>
<dbReference type="Proteomes" id="UP001251528">
    <property type="component" value="Unassembled WGS sequence"/>
</dbReference>
<dbReference type="SUPFAM" id="SSF53901">
    <property type="entry name" value="Thiolase-like"/>
    <property type="match status" value="1"/>
</dbReference>
<dbReference type="InterPro" id="IPR042104">
    <property type="entry name" value="PKS_dehydratase_sf"/>
</dbReference>
<dbReference type="InterPro" id="IPR020843">
    <property type="entry name" value="ER"/>
</dbReference>
<feature type="region of interest" description="N-terminal hotdog fold" evidence="8">
    <location>
        <begin position="690"/>
        <end position="819"/>
    </location>
</feature>
<keyword evidence="2" id="KW-0597">Phosphoprotein</keyword>
<dbReference type="Gene3D" id="3.30.70.3290">
    <property type="match status" value="1"/>
</dbReference>
<dbReference type="SUPFAM" id="SSF53335">
    <property type="entry name" value="S-adenosyl-L-methionine-dependent methyltransferases"/>
    <property type="match status" value="1"/>
</dbReference>
<dbReference type="PANTHER" id="PTHR43775:SF37">
    <property type="entry name" value="SI:DKEY-61P9.11"/>
    <property type="match status" value="1"/>
</dbReference>
<dbReference type="InterPro" id="IPR001227">
    <property type="entry name" value="Ac_transferase_dom_sf"/>
</dbReference>
<dbReference type="InterPro" id="IPR029063">
    <property type="entry name" value="SAM-dependent_MTases_sf"/>
</dbReference>
<proteinExistence type="predicted"/>
<dbReference type="Pfam" id="PF14765">
    <property type="entry name" value="PS-DH"/>
    <property type="match status" value="1"/>
</dbReference>
<dbReference type="CDD" id="cd05274">
    <property type="entry name" value="KR_FAS_SDR_x"/>
    <property type="match status" value="1"/>
</dbReference>
<dbReference type="CDD" id="cd02440">
    <property type="entry name" value="AdoMet_MTases"/>
    <property type="match status" value="1"/>
</dbReference>
<dbReference type="InterPro" id="IPR016036">
    <property type="entry name" value="Malonyl_transacylase_ACP-bd"/>
</dbReference>
<dbReference type="InterPro" id="IPR013154">
    <property type="entry name" value="ADH-like_N"/>
</dbReference>
<dbReference type="SMART" id="SM00829">
    <property type="entry name" value="PKS_ER"/>
    <property type="match status" value="1"/>
</dbReference>
<dbReference type="Pfam" id="PF00550">
    <property type="entry name" value="PP-binding"/>
    <property type="match status" value="1"/>
</dbReference>
<evidence type="ECO:0000256" key="1">
    <source>
        <dbReference type="ARBA" id="ARBA00022450"/>
    </source>
</evidence>
<dbReference type="GO" id="GO:0006633">
    <property type="term" value="P:fatty acid biosynthetic process"/>
    <property type="evidence" value="ECO:0007669"/>
    <property type="project" value="TreeGrafter"/>
</dbReference>
<organism evidence="11 12">
    <name type="scientific">Conoideocrella luteorostrata</name>
    <dbReference type="NCBI Taxonomy" id="1105319"/>
    <lineage>
        <taxon>Eukaryota</taxon>
        <taxon>Fungi</taxon>
        <taxon>Dikarya</taxon>
        <taxon>Ascomycota</taxon>
        <taxon>Pezizomycotina</taxon>
        <taxon>Sordariomycetes</taxon>
        <taxon>Hypocreomycetidae</taxon>
        <taxon>Hypocreales</taxon>
        <taxon>Clavicipitaceae</taxon>
        <taxon>Conoideocrella</taxon>
    </lineage>
</organism>
<evidence type="ECO:0008006" key="13">
    <source>
        <dbReference type="Google" id="ProtNLM"/>
    </source>
</evidence>
<dbReference type="SMART" id="SM00823">
    <property type="entry name" value="PKS_PP"/>
    <property type="match status" value="1"/>
</dbReference>
<dbReference type="Pfam" id="PF08659">
    <property type="entry name" value="KR"/>
    <property type="match status" value="1"/>
</dbReference>
<dbReference type="InterPro" id="IPR014043">
    <property type="entry name" value="Acyl_transferase_dom"/>
</dbReference>
<dbReference type="SMART" id="SM00822">
    <property type="entry name" value="PKS_KR"/>
    <property type="match status" value="1"/>
</dbReference>
<dbReference type="Pfam" id="PF08240">
    <property type="entry name" value="ADH_N"/>
    <property type="match status" value="1"/>
</dbReference>
<dbReference type="SUPFAM" id="SSF50129">
    <property type="entry name" value="GroES-like"/>
    <property type="match status" value="1"/>
</dbReference>
<dbReference type="EMBL" id="JASWJB010000129">
    <property type="protein sequence ID" value="KAK2595536.1"/>
    <property type="molecule type" value="Genomic_DNA"/>
</dbReference>
<dbReference type="Pfam" id="PF02801">
    <property type="entry name" value="Ketoacyl-synt_C"/>
    <property type="match status" value="1"/>
</dbReference>
<dbReference type="InterPro" id="IPR036291">
    <property type="entry name" value="NAD(P)-bd_dom_sf"/>
</dbReference>
<dbReference type="Gene3D" id="3.40.50.150">
    <property type="entry name" value="Vaccinia Virus protein VP39"/>
    <property type="match status" value="1"/>
</dbReference>
<dbReference type="SMART" id="SM00826">
    <property type="entry name" value="PKS_DH"/>
    <property type="match status" value="1"/>
</dbReference>
<dbReference type="InterPro" id="IPR011032">
    <property type="entry name" value="GroES-like_sf"/>
</dbReference>
<dbReference type="InterPro" id="IPR020807">
    <property type="entry name" value="PKS_DH"/>
</dbReference>
<name>A0AAJ0CRC0_9HYPO</name>
<evidence type="ECO:0000259" key="10">
    <source>
        <dbReference type="PROSITE" id="PS52019"/>
    </source>
</evidence>
<dbReference type="SUPFAM" id="SSF55048">
    <property type="entry name" value="Probable ACP-binding domain of malonyl-CoA ACP transacylase"/>
    <property type="match status" value="1"/>
</dbReference>
<dbReference type="PANTHER" id="PTHR43775">
    <property type="entry name" value="FATTY ACID SYNTHASE"/>
    <property type="match status" value="1"/>
</dbReference>
<dbReference type="InterPro" id="IPR016035">
    <property type="entry name" value="Acyl_Trfase/lysoPLipase"/>
</dbReference>
<keyword evidence="6" id="KW-0511">Multifunctional enzyme</keyword>
<evidence type="ECO:0000256" key="7">
    <source>
        <dbReference type="ARBA" id="ARBA00023315"/>
    </source>
</evidence>
<keyword evidence="5" id="KW-0560">Oxidoreductase</keyword>
<dbReference type="Gene3D" id="3.10.129.110">
    <property type="entry name" value="Polyketide synthase dehydratase"/>
    <property type="match status" value="1"/>
</dbReference>
<evidence type="ECO:0000256" key="3">
    <source>
        <dbReference type="ARBA" id="ARBA00022679"/>
    </source>
</evidence>
<feature type="domain" description="PKS/mFAS DH" evidence="10">
    <location>
        <begin position="690"/>
        <end position="967"/>
    </location>
</feature>
<evidence type="ECO:0000313" key="11">
    <source>
        <dbReference type="EMBL" id="KAK2595536.1"/>
    </source>
</evidence>
<protein>
    <recommendedName>
        <fullName evidence="13">Polyketide synthase</fullName>
    </recommendedName>
</protein>
<dbReference type="GO" id="GO:0016491">
    <property type="term" value="F:oxidoreductase activity"/>
    <property type="evidence" value="ECO:0007669"/>
    <property type="project" value="UniProtKB-KW"/>
</dbReference>
<evidence type="ECO:0000256" key="6">
    <source>
        <dbReference type="ARBA" id="ARBA00023268"/>
    </source>
</evidence>
<dbReference type="Gene3D" id="3.40.47.10">
    <property type="match status" value="1"/>
</dbReference>
<dbReference type="PROSITE" id="PS52004">
    <property type="entry name" value="KS3_2"/>
    <property type="match status" value="1"/>
</dbReference>
<feature type="active site" description="Proton donor; for dehydratase activity" evidence="8">
    <location>
        <position position="887"/>
    </location>
</feature>
<dbReference type="CDD" id="cd00833">
    <property type="entry name" value="PKS"/>
    <property type="match status" value="1"/>
</dbReference>
<dbReference type="Pfam" id="PF16197">
    <property type="entry name" value="KAsynt_C_assoc"/>
    <property type="match status" value="1"/>
</dbReference>
<dbReference type="InterPro" id="IPR013217">
    <property type="entry name" value="Methyltransf_12"/>
</dbReference>
<dbReference type="InterPro" id="IPR036736">
    <property type="entry name" value="ACP-like_sf"/>
</dbReference>
<keyword evidence="3" id="KW-0808">Transferase</keyword>
<dbReference type="SMART" id="SM00825">
    <property type="entry name" value="PKS_KS"/>
    <property type="match status" value="1"/>
</dbReference>
<feature type="domain" description="Ketosynthase family 3 (KS3)" evidence="9">
    <location>
        <begin position="1"/>
        <end position="209"/>
    </location>
</feature>
<dbReference type="Pfam" id="PF08242">
    <property type="entry name" value="Methyltransf_12"/>
    <property type="match status" value="1"/>
</dbReference>
<dbReference type="SUPFAM" id="SSF47336">
    <property type="entry name" value="ACP-like"/>
    <property type="match status" value="1"/>
</dbReference>
<dbReference type="CDD" id="cd05195">
    <property type="entry name" value="enoyl_red"/>
    <property type="match status" value="1"/>
</dbReference>
<dbReference type="Gene3D" id="3.40.50.720">
    <property type="entry name" value="NAD(P)-binding Rossmann-like Domain"/>
    <property type="match status" value="1"/>
</dbReference>
<dbReference type="SUPFAM" id="SSF51735">
    <property type="entry name" value="NAD(P)-binding Rossmann-fold domains"/>
    <property type="match status" value="2"/>
</dbReference>
<dbReference type="InterPro" id="IPR049552">
    <property type="entry name" value="PKS_DH_N"/>
</dbReference>
<dbReference type="InterPro" id="IPR032821">
    <property type="entry name" value="PKS_assoc"/>
</dbReference>
<dbReference type="Gene3D" id="3.40.366.10">
    <property type="entry name" value="Malonyl-Coenzyme A Acyl Carrier Protein, domain 2"/>
    <property type="match status" value="1"/>
</dbReference>
<evidence type="ECO:0000259" key="9">
    <source>
        <dbReference type="PROSITE" id="PS52004"/>
    </source>
</evidence>
<keyword evidence="12" id="KW-1185">Reference proteome</keyword>
<dbReference type="InterPro" id="IPR020841">
    <property type="entry name" value="PKS_Beta-ketoAc_synthase_dom"/>
</dbReference>
<keyword evidence="1" id="KW-0596">Phosphopantetheine</keyword>
<dbReference type="InterPro" id="IPR050091">
    <property type="entry name" value="PKS_NRPS_Biosynth_Enz"/>
</dbReference>
<dbReference type="InterPro" id="IPR049551">
    <property type="entry name" value="PKS_DH_C"/>
</dbReference>
<dbReference type="InterPro" id="IPR057326">
    <property type="entry name" value="KR_dom"/>
</dbReference>
<dbReference type="PROSITE" id="PS52019">
    <property type="entry name" value="PKS_MFAS_DH"/>
    <property type="match status" value="1"/>
</dbReference>
<evidence type="ECO:0000256" key="5">
    <source>
        <dbReference type="ARBA" id="ARBA00023002"/>
    </source>
</evidence>
<dbReference type="InterPro" id="IPR020806">
    <property type="entry name" value="PKS_PP-bd"/>
</dbReference>
<dbReference type="GO" id="GO:0044550">
    <property type="term" value="P:secondary metabolite biosynthetic process"/>
    <property type="evidence" value="ECO:0007669"/>
    <property type="project" value="UniProtKB-ARBA"/>
</dbReference>
<sequence>MTDEGILSPDGSCKTFDASADGFARADGINAVFLKRLPDAIRDGNPIRAIIRNSGCNSDGKSEGLLSPRSSAQEALIRSVYAAAHLDPAETGFMECHGTGTATGDPVEATAVGNVFGEKGIYIGSVKPNVGHSEGASGLTSLIKAILALEHKIIPPNIKFSQPNPKIPFEEKKLVVPIVPTPWPKDRAERVSVSSYGIGGSNAHVIVDSAEHFFTNRPYLDFSPHLTPDAPALTATRLLLFSANTADSVKRFAQKCMGYSQRRPENLVNLAYTLACRREKLRHRSFALVSASGVIVTEPAPVVKKPSQEKPLVMVFSGQGAQWPQMARELILSHPLFSQIVNEMDEMLQSLAEAPEWSLKEADELLKPKDSSRVHQAELSQPLTTAVQIGLVNLLWRLGMTPQAVIGHSSGEIAAAYAAGHLSMREALIISYFRGLATKFQANKGGMAAVGLSASAVKPYLLDGVVIAAENSPSATTISGQVETLDQILDKLKTDHPDTLARRLHVDMAYHSPHMGVVAERYMEKLISELGSTSQLSCPSKTTMFSTVTTQPVIHPLDLTYWVKNLTSPVKFGPGFSTMLASLCAPPLCVEIGPHSQMTGPVSQICAKEGIQSTYTPTMVRSADCIESLLSAFGQLFQQGIELDLSADSTLFPPGETLIDLPSYEWDHSVRYWHENRVSHDWRFRKYGHHALLGERIPESSTLEPAWRCVLELDDEPWLRDHVVAKSTVFPFAGYVSMAGEAIRQVTGIETGFRAKHVVVHAALVLVENKPVELMTTLRRRKLTIESDSDYFDFVISSLSGHAWTKHCEGSIMALDYQKSTTAKAKSYSRKISASRWYEIMARVGLTYGQSFQGIEFLEASPTEPVAIADVTRTVEGSYLFHPASMDSALQLVIAARAKAASRNLTQLVVPTFIAEIEVFAMSDRMTAKAWASPDGKDIALLCTAGDRVTLRVKGVRLTTLDNDQEPGMDRHRAARMEFFPDIDFMSASSLIVPPTVQRKTRVIIEEIALLSILDSAERVEHLEPSQLHYEKYRKWLYRARERAIDGAYSLFQVEAHSFTALNQKQRLYEIEKRLAELTQDPTCNDMAHGMYKLNHNCEALFTGKMDALPILMEDNILARIHDSISFDFSKYIRLLCINKPTLRILEVGAGTGSATELILQGLISTSKNPAYNVYTFTDISAGFFTQASERFKHAPNMEYKLFDISQCPFNQGFQAGSYDLIVANNVIHATETLQVTLGNLRKLLRLGGQMLLSEICSTAVHAFSYVFGQFSGWWMGEADNRKWEPFVSVDRWDCELKAAGFTGVDSVVFDEDEPYRCMAAMISRSTSLTPNRPQITAGVDAVTVLCDKPDEGPSASLIAALRSRRYNVIVTKFGNLPLLPDRPIIVTLDLEGNFYQDITADRLSAFQELCRQHQGQKLLWLMPPVQIDSVNPRVGQTLGALRIIRAELDLPFHTLELSQSEPSFTDLTLKVLQKIVLQDENEALAPEREFVVESGIVKIGRCQPFSLEQDTASSAASEPDVKRLRIGRPGLLDTLQWVGIGHSPLMADEVEIETKAVGLNFRDIMVSMGILTFGDGPPQFGVEMSGIVNKVGSAVHHVGAGDRVIALAKEGCFSTRTVMKASLVVKIPENLGFEDAATMPAVFGTAIQALMRVAHLEKGKSVLVHSACGGVGHAAVQLCRNFGAEIYVTVGSGNKVEYCHRVLGIPKNRIFNSRDDSFVVGVMRETDDRGVDIVLNSLSGKLLHASWGCVAEFGQLIELGKRDLVGFGSLDLEPFLLNRSYCCIDLVHLLERRPQYVGCLLQETIEMFCDGKIKPIPSCAEFSAQEIEQAFRYLQKGDHIGKAIVKMPENPSDLAARKRPDINFDPSASYLLTGGLGGIGRSVASWMAECGVRSLVFLSRSAGRGQDDGSFFAELATLGCIAVPVPGQAQIVADVERAIASAPNPIKGVIHLAMVLQDGRAVDLTFAEWTAATAPKVEGAWNLHNAFIERGQTLDFFLVSSSFTTLVEQPGQSNYAAANTFLEALVQYRRRLGLSAAVIGLCAVEDVGFVADSPIIRRKLKAQGVHFLPEREMLEFFQHALANQQDQKQHGVPQDHCSHWANKGYTIAGLHSEVHLDDPDCPTAWRKNRKMGMYHNLRAKSLIAGSKSSSGLKAFLEQAAASSDPPRFLLEDAGVDYLATEIGTRIFQLMMRDAADMDISMSVSAIGLDSLIAVELRKWWKQSFAVDVTVLEMMGAGSLRQLGRLAGEAVKKRIVESG</sequence>
<evidence type="ECO:0000313" key="12">
    <source>
        <dbReference type="Proteomes" id="UP001251528"/>
    </source>
</evidence>
<feature type="active site" description="Proton acceptor; for dehydratase activity" evidence="8">
    <location>
        <position position="722"/>
    </location>
</feature>
<dbReference type="InterPro" id="IPR014030">
    <property type="entry name" value="Ketoacyl_synth_N"/>
</dbReference>
<dbReference type="InterPro" id="IPR014031">
    <property type="entry name" value="Ketoacyl_synth_C"/>
</dbReference>
<dbReference type="Pfam" id="PF21089">
    <property type="entry name" value="PKS_DH_N"/>
    <property type="match status" value="1"/>
</dbReference>
<keyword evidence="4" id="KW-0521">NADP</keyword>
<dbReference type="InterPro" id="IPR049900">
    <property type="entry name" value="PKS_mFAS_DH"/>
</dbReference>
<dbReference type="Gene3D" id="3.90.180.10">
    <property type="entry name" value="Medium-chain alcohol dehydrogenases, catalytic domain"/>
    <property type="match status" value="1"/>
</dbReference>
<evidence type="ECO:0000256" key="8">
    <source>
        <dbReference type="PROSITE-ProRule" id="PRU01363"/>
    </source>
</evidence>
<dbReference type="SUPFAM" id="SSF52151">
    <property type="entry name" value="FabD/lysophospholipase-like"/>
    <property type="match status" value="1"/>
</dbReference>
<dbReference type="Pfam" id="PF00109">
    <property type="entry name" value="ketoacyl-synt"/>
    <property type="match status" value="1"/>
</dbReference>
<comment type="caution">
    <text evidence="11">The sequence shown here is derived from an EMBL/GenBank/DDBJ whole genome shotgun (WGS) entry which is preliminary data.</text>
</comment>
<accession>A0AAJ0CRC0</accession>
<feature type="region of interest" description="C-terminal hotdog fold" evidence="8">
    <location>
        <begin position="829"/>
        <end position="967"/>
    </location>
</feature>
<keyword evidence="7" id="KW-0012">Acyltransferase</keyword>
<dbReference type="SMART" id="SM00827">
    <property type="entry name" value="PKS_AT"/>
    <property type="match status" value="1"/>
</dbReference>
<evidence type="ECO:0000256" key="2">
    <source>
        <dbReference type="ARBA" id="ARBA00022553"/>
    </source>
</evidence>
<dbReference type="Gene3D" id="1.10.1200.10">
    <property type="entry name" value="ACP-like"/>
    <property type="match status" value="1"/>
</dbReference>
<dbReference type="InterPro" id="IPR016039">
    <property type="entry name" value="Thiolase-like"/>
</dbReference>
<gene>
    <name evidence="11" type="ORF">QQS21_006764</name>
</gene>
<dbReference type="GO" id="GO:0031177">
    <property type="term" value="F:phosphopantetheine binding"/>
    <property type="evidence" value="ECO:0007669"/>
    <property type="project" value="InterPro"/>
</dbReference>
<dbReference type="Pfam" id="PF00698">
    <property type="entry name" value="Acyl_transf_1"/>
    <property type="match status" value="1"/>
</dbReference>